<organism evidence="2 3">
    <name type="scientific">Rehmannia glutinosa</name>
    <name type="common">Chinese foxglove</name>
    <dbReference type="NCBI Taxonomy" id="99300"/>
    <lineage>
        <taxon>Eukaryota</taxon>
        <taxon>Viridiplantae</taxon>
        <taxon>Streptophyta</taxon>
        <taxon>Embryophyta</taxon>
        <taxon>Tracheophyta</taxon>
        <taxon>Spermatophyta</taxon>
        <taxon>Magnoliopsida</taxon>
        <taxon>eudicotyledons</taxon>
        <taxon>Gunneridae</taxon>
        <taxon>Pentapetalae</taxon>
        <taxon>asterids</taxon>
        <taxon>lamiids</taxon>
        <taxon>Lamiales</taxon>
        <taxon>Orobanchaceae</taxon>
        <taxon>Rehmannieae</taxon>
        <taxon>Rehmannia</taxon>
    </lineage>
</organism>
<keyword evidence="3" id="KW-1185">Reference proteome</keyword>
<dbReference type="PANTHER" id="PTHR34539:SF19">
    <property type="entry name" value="T6J4.11 PROTEIN"/>
    <property type="match status" value="1"/>
</dbReference>
<feature type="region of interest" description="Disordered" evidence="1">
    <location>
        <begin position="62"/>
        <end position="91"/>
    </location>
</feature>
<reference evidence="2 3" key="1">
    <citation type="journal article" date="2021" name="Comput. Struct. Biotechnol. J.">
        <title>De novo genome assembly of the potent medicinal plant Rehmannia glutinosa using nanopore technology.</title>
        <authorList>
            <person name="Ma L."/>
            <person name="Dong C."/>
            <person name="Song C."/>
            <person name="Wang X."/>
            <person name="Zheng X."/>
            <person name="Niu Y."/>
            <person name="Chen S."/>
            <person name="Feng W."/>
        </authorList>
    </citation>
    <scope>NUCLEOTIDE SEQUENCE [LARGE SCALE GENOMIC DNA]</scope>
    <source>
        <strain evidence="2">DH-2019</strain>
    </source>
</reference>
<gene>
    <name evidence="2" type="ORF">DH2020_011943</name>
</gene>
<evidence type="ECO:0000256" key="1">
    <source>
        <dbReference type="SAM" id="MobiDB-lite"/>
    </source>
</evidence>
<sequence>MFNPNGSFEVVNSTVLLMFNFSVMEEIKVVKKRVRDESEGTESDIDSPEDLDSFMRSFEEEITASPSAAGGGEAEVVDLTSDSGDSQPDLGYLLGASDDELGIPPPMSSPGGLETELRTEPVRVESARLNSEASFGRFRVMIRLDMGSGRRITITVNTWRWTVCLTIRIWVSGRVNMNGDPKRCRLNRVDFLVFPTYVILLGLGKEYC</sequence>
<accession>A0ABR0XEQ7</accession>
<dbReference type="Proteomes" id="UP001318860">
    <property type="component" value="Unassembled WGS sequence"/>
</dbReference>
<comment type="caution">
    <text evidence="2">The sequence shown here is derived from an EMBL/GenBank/DDBJ whole genome shotgun (WGS) entry which is preliminary data.</text>
</comment>
<evidence type="ECO:0000313" key="2">
    <source>
        <dbReference type="EMBL" id="KAK6157695.1"/>
    </source>
</evidence>
<protein>
    <submittedName>
        <fullName evidence="2">Uncharacterized protein</fullName>
    </submittedName>
</protein>
<name>A0ABR0XEQ7_REHGL</name>
<proteinExistence type="predicted"/>
<dbReference type="PANTHER" id="PTHR34539">
    <property type="entry name" value="T6J4.11 PROTEIN"/>
    <property type="match status" value="1"/>
</dbReference>
<evidence type="ECO:0000313" key="3">
    <source>
        <dbReference type="Proteomes" id="UP001318860"/>
    </source>
</evidence>
<dbReference type="EMBL" id="JABTTQ020000005">
    <property type="protein sequence ID" value="KAK6157695.1"/>
    <property type="molecule type" value="Genomic_DNA"/>
</dbReference>